<dbReference type="InterPro" id="IPR036898">
    <property type="entry name" value="RNA_pol_Rpb7-like_N_sf"/>
</dbReference>
<keyword evidence="6" id="KW-0539">Nucleus</keyword>
<feature type="compositionally biased region" description="Low complexity" evidence="10">
    <location>
        <begin position="388"/>
        <end position="398"/>
    </location>
</feature>
<dbReference type="EMBL" id="JAODUP010000044">
    <property type="protein sequence ID" value="KAK2165915.1"/>
    <property type="molecule type" value="Genomic_DNA"/>
</dbReference>
<gene>
    <name evidence="12" type="ORF">LSH36_44g05033</name>
</gene>
<feature type="region of interest" description="Disordered" evidence="10">
    <location>
        <begin position="175"/>
        <end position="254"/>
    </location>
</feature>
<feature type="compositionally biased region" description="Basic and acidic residues" evidence="10">
    <location>
        <begin position="437"/>
        <end position="462"/>
    </location>
</feature>
<sequence length="513" mass="57559">MALPSFSEARNYLEDPHACFQLTTLTKHVNLSPKYTRNLTEGICEMLNDEMSQYSDGVEGVMIAYDNIQILQSGAIIFEELPQLHFSIKVDIIIFKPTIGSVLRGIVNKLGEQHIGCLVHNCFNASISKPVDVEMSDWEGFKLDLGEKFFFQVTDVSGQNGLIFIRGTLPEGSLSKFGKRKKRKHDGSSDVTDNEVQSVSKKRKKNRSIIVSEPISDSADHTSYRESDSCMSDTSPEKKKSIKRKAAKVQKSTNVVKCEASQLSAGLPTEHNSSMAYSDSGVSSLFSSYNTAVNKLTEATAETGQNVVTMDGHAIARTSSEERHKKRKKNKTQHSVVTSECGMDDIQQIKSESGLNKEIKLEPNDDFTEDTPTKHKKHKKSINILKQSSCSDGSVTDSSKQRSKNHETGPLMVDIKLEVMDEAMCDTPRKHKKRKSSGKDLHQSSIRELDRMNDSDHSDKQSEFVMACVKQEPTEDVLKSHHKKRKKKKKSLPDTFLSTSQNQTKRFKQLEFL</sequence>
<dbReference type="PANTHER" id="PTHR12709">
    <property type="entry name" value="DNA-DIRECTED RNA POLYMERASE II, III"/>
    <property type="match status" value="1"/>
</dbReference>
<comment type="subcellular location">
    <subcellularLocation>
        <location evidence="1">Nucleus</location>
        <location evidence="1">Nucleolus</location>
    </subcellularLocation>
</comment>
<evidence type="ECO:0000256" key="10">
    <source>
        <dbReference type="SAM" id="MobiDB-lite"/>
    </source>
</evidence>
<evidence type="ECO:0000256" key="8">
    <source>
        <dbReference type="ARBA" id="ARBA00080323"/>
    </source>
</evidence>
<evidence type="ECO:0000256" key="7">
    <source>
        <dbReference type="ARBA" id="ARBA00073455"/>
    </source>
</evidence>
<dbReference type="Pfam" id="PF17875">
    <property type="entry name" value="RPA43_OB"/>
    <property type="match status" value="1"/>
</dbReference>
<dbReference type="Proteomes" id="UP001208570">
    <property type="component" value="Unassembled WGS sequence"/>
</dbReference>
<protein>
    <recommendedName>
        <fullName evidence="7">DNA-directed RNA polymerase I subunit RPA43</fullName>
    </recommendedName>
    <alternativeName>
        <fullName evidence="9">DNA-directed RNA polymerase I subunit F</fullName>
    </alternativeName>
    <alternativeName>
        <fullName evidence="8">Twist neighbor protein</fullName>
    </alternativeName>
</protein>
<proteinExistence type="inferred from homology"/>
<evidence type="ECO:0000256" key="2">
    <source>
        <dbReference type="ARBA" id="ARBA00005930"/>
    </source>
</evidence>
<feature type="compositionally biased region" description="Polar residues" evidence="10">
    <location>
        <begin position="189"/>
        <end position="199"/>
    </location>
</feature>
<name>A0AAD9K8E0_9ANNE</name>
<evidence type="ECO:0000256" key="6">
    <source>
        <dbReference type="ARBA" id="ARBA00023242"/>
    </source>
</evidence>
<dbReference type="FunFam" id="3.30.1490.120:FF:000003">
    <property type="entry name" value="DNA-directed RNA polymerase I subunit RPA43"/>
    <property type="match status" value="1"/>
</dbReference>
<dbReference type="AlphaFoldDB" id="A0AAD9K8E0"/>
<evidence type="ECO:0000256" key="4">
    <source>
        <dbReference type="ARBA" id="ARBA00022553"/>
    </source>
</evidence>
<evidence type="ECO:0000313" key="13">
    <source>
        <dbReference type="Proteomes" id="UP001208570"/>
    </source>
</evidence>
<feature type="region of interest" description="Disordered" evidence="10">
    <location>
        <begin position="426"/>
        <end position="500"/>
    </location>
</feature>
<evidence type="ECO:0000256" key="9">
    <source>
        <dbReference type="ARBA" id="ARBA00083123"/>
    </source>
</evidence>
<dbReference type="GO" id="GO:0006362">
    <property type="term" value="P:transcription elongation by RNA polymerase I"/>
    <property type="evidence" value="ECO:0007669"/>
    <property type="project" value="TreeGrafter"/>
</dbReference>
<comment type="similarity">
    <text evidence="2">Belongs to the eukaryotic RPA43 RNA polymerase subunit family.</text>
</comment>
<dbReference type="Gene3D" id="3.30.1490.120">
    <property type="entry name" value="RNA polymerase Rpb7-like, N-terminal domain"/>
    <property type="match status" value="1"/>
</dbReference>
<evidence type="ECO:0000256" key="5">
    <source>
        <dbReference type="ARBA" id="ARBA00023163"/>
    </source>
</evidence>
<feature type="compositionally biased region" description="Basic and acidic residues" evidence="10">
    <location>
        <begin position="218"/>
        <end position="228"/>
    </location>
</feature>
<accession>A0AAD9K8E0</accession>
<keyword evidence="13" id="KW-1185">Reference proteome</keyword>
<organism evidence="12 13">
    <name type="scientific">Paralvinella palmiformis</name>
    <dbReference type="NCBI Taxonomy" id="53620"/>
    <lineage>
        <taxon>Eukaryota</taxon>
        <taxon>Metazoa</taxon>
        <taxon>Spiralia</taxon>
        <taxon>Lophotrochozoa</taxon>
        <taxon>Annelida</taxon>
        <taxon>Polychaeta</taxon>
        <taxon>Sedentaria</taxon>
        <taxon>Canalipalpata</taxon>
        <taxon>Terebellida</taxon>
        <taxon>Terebelliformia</taxon>
        <taxon>Alvinellidae</taxon>
        <taxon>Paralvinella</taxon>
    </lineage>
</organism>
<dbReference type="Gene3D" id="2.40.50.1060">
    <property type="match status" value="1"/>
</dbReference>
<dbReference type="GO" id="GO:0005736">
    <property type="term" value="C:RNA polymerase I complex"/>
    <property type="evidence" value="ECO:0007669"/>
    <property type="project" value="TreeGrafter"/>
</dbReference>
<keyword evidence="3" id="KW-0240">DNA-directed RNA polymerase</keyword>
<reference evidence="12" key="1">
    <citation type="journal article" date="2023" name="Mol. Biol. Evol.">
        <title>Third-Generation Sequencing Reveals the Adaptive Role of the Epigenome in Three Deep-Sea Polychaetes.</title>
        <authorList>
            <person name="Perez M."/>
            <person name="Aroh O."/>
            <person name="Sun Y."/>
            <person name="Lan Y."/>
            <person name="Juniper S.K."/>
            <person name="Young C.R."/>
            <person name="Angers B."/>
            <person name="Qian P.Y."/>
        </authorList>
    </citation>
    <scope>NUCLEOTIDE SEQUENCE</scope>
    <source>
        <strain evidence="12">P08H-3</strain>
    </source>
</reference>
<dbReference type="GO" id="GO:0006352">
    <property type="term" value="P:DNA-templated transcription initiation"/>
    <property type="evidence" value="ECO:0007669"/>
    <property type="project" value="InterPro"/>
</dbReference>
<evidence type="ECO:0000256" key="3">
    <source>
        <dbReference type="ARBA" id="ARBA00022478"/>
    </source>
</evidence>
<feature type="region of interest" description="Disordered" evidence="10">
    <location>
        <begin position="317"/>
        <end position="412"/>
    </location>
</feature>
<evidence type="ECO:0000256" key="1">
    <source>
        <dbReference type="ARBA" id="ARBA00004604"/>
    </source>
</evidence>
<keyword evidence="5" id="KW-0804">Transcription</keyword>
<feature type="domain" description="RPA43 OB" evidence="11">
    <location>
        <begin position="97"/>
        <end position="185"/>
    </location>
</feature>
<dbReference type="InterPro" id="IPR045113">
    <property type="entry name" value="Rpb7-like"/>
</dbReference>
<dbReference type="InterPro" id="IPR041178">
    <property type="entry name" value="RPA43_OB"/>
</dbReference>
<keyword evidence="4" id="KW-0597">Phosphoprotein</keyword>
<comment type="caution">
    <text evidence="12">The sequence shown here is derived from an EMBL/GenBank/DDBJ whole genome shotgun (WGS) entry which is preliminary data.</text>
</comment>
<evidence type="ECO:0000313" key="12">
    <source>
        <dbReference type="EMBL" id="KAK2165915.1"/>
    </source>
</evidence>
<dbReference type="PANTHER" id="PTHR12709:SF5">
    <property type="entry name" value="DNA-DIRECTED RNA POLYMERASE I SUBUNIT RPA43"/>
    <property type="match status" value="1"/>
</dbReference>
<evidence type="ECO:0000259" key="11">
    <source>
        <dbReference type="Pfam" id="PF17875"/>
    </source>
</evidence>
<feature type="compositionally biased region" description="Basic residues" evidence="10">
    <location>
        <begin position="480"/>
        <end position="490"/>
    </location>
</feature>